<evidence type="ECO:0000256" key="4">
    <source>
        <dbReference type="ARBA" id="ARBA00022723"/>
    </source>
</evidence>
<reference evidence="7 8" key="1">
    <citation type="submission" date="2019-03" db="EMBL/GenBank/DDBJ databases">
        <title>Genomics of glacier-inhabiting Cryobacterium strains.</title>
        <authorList>
            <person name="Liu Q."/>
            <person name="Xin Y.-H."/>
        </authorList>
    </citation>
    <scope>NUCLEOTIDE SEQUENCE [LARGE SCALE GENOMIC DNA]</scope>
    <source>
        <strain evidence="7 8">Sr59</strain>
    </source>
</reference>
<evidence type="ECO:0000256" key="5">
    <source>
        <dbReference type="ARBA" id="ARBA00022842"/>
    </source>
</evidence>
<dbReference type="EMBL" id="SOHM01000015">
    <property type="protein sequence ID" value="TFD91633.1"/>
    <property type="molecule type" value="Genomic_DNA"/>
</dbReference>
<dbReference type="GO" id="GO:0046872">
    <property type="term" value="F:metal ion binding"/>
    <property type="evidence" value="ECO:0007669"/>
    <property type="project" value="UniProtKB-KW"/>
</dbReference>
<name>A0A4R9BW29_9MICO</name>
<dbReference type="PROSITE" id="PS00723">
    <property type="entry name" value="POLYPRENYL_SYNTHASE_1"/>
    <property type="match status" value="1"/>
</dbReference>
<evidence type="ECO:0000313" key="8">
    <source>
        <dbReference type="Proteomes" id="UP000298468"/>
    </source>
</evidence>
<dbReference type="Pfam" id="PF00348">
    <property type="entry name" value="polyprenyl_synt"/>
    <property type="match status" value="1"/>
</dbReference>
<gene>
    <name evidence="7" type="ORF">E3T61_07905</name>
</gene>
<keyword evidence="8" id="KW-1185">Reference proteome</keyword>
<evidence type="ECO:0000313" key="7">
    <source>
        <dbReference type="EMBL" id="TFD91633.1"/>
    </source>
</evidence>
<dbReference type="PANTHER" id="PTHR12001:SF85">
    <property type="entry name" value="SHORT CHAIN ISOPRENYL DIPHOSPHATE SYNTHASE"/>
    <property type="match status" value="1"/>
</dbReference>
<keyword evidence="4" id="KW-0479">Metal-binding</keyword>
<dbReference type="InterPro" id="IPR000092">
    <property type="entry name" value="Polyprenyl_synt"/>
</dbReference>
<evidence type="ECO:0000256" key="1">
    <source>
        <dbReference type="ARBA" id="ARBA00001946"/>
    </source>
</evidence>
<comment type="caution">
    <text evidence="7">The sequence shown here is derived from an EMBL/GenBank/DDBJ whole genome shotgun (WGS) entry which is preliminary data.</text>
</comment>
<accession>A0A4R9BW29</accession>
<dbReference type="SUPFAM" id="SSF48576">
    <property type="entry name" value="Terpenoid synthases"/>
    <property type="match status" value="1"/>
</dbReference>
<dbReference type="Proteomes" id="UP000298468">
    <property type="component" value="Unassembled WGS sequence"/>
</dbReference>
<keyword evidence="5" id="KW-0460">Magnesium</keyword>
<dbReference type="GO" id="GO:0004659">
    <property type="term" value="F:prenyltransferase activity"/>
    <property type="evidence" value="ECO:0007669"/>
    <property type="project" value="InterPro"/>
</dbReference>
<dbReference type="Gene3D" id="1.10.600.10">
    <property type="entry name" value="Farnesyl Diphosphate Synthase"/>
    <property type="match status" value="1"/>
</dbReference>
<dbReference type="CDD" id="cd00685">
    <property type="entry name" value="Trans_IPPS_HT"/>
    <property type="match status" value="1"/>
</dbReference>
<sequence length="373" mass="39791">MAPCWPAHSPSAPGWCCRCGNWRPSVHEIQTLGVETELHRFFAAARLRASDYGDHYVALWDSLDQASRGGKRVRPALVLAAYDAFGGTDHTLSTPVAVSFELLHTAFLIHDDVIDRDLSRRGKANIAGRFTERAIAHGAQSAQAEAWAATAAILAGDLALSEAHRALALLPVSAELRGRLLDLLDRAVFVSAAGELADVTNTVSRDPLTIDQVITTLEHKTAIYSFEAPLQAGAVLAGAPEEAIDALGRFGRLIGVAFQLTDDLLGVFGDPDSTGKSVIADLREGKQTALIAHAGATDRWPLIAPFLGKSDLTDAEADLVRGHLRDCGAPETADALAREYASRAVDALQGPLMPDTLRTTLTQLALSAVTRQK</sequence>
<keyword evidence="3 6" id="KW-0808">Transferase</keyword>
<dbReference type="InterPro" id="IPR008949">
    <property type="entry name" value="Isoprenoid_synthase_dom_sf"/>
</dbReference>
<comment type="cofactor">
    <cofactor evidence="1">
        <name>Mg(2+)</name>
        <dbReference type="ChEBI" id="CHEBI:18420"/>
    </cofactor>
</comment>
<protein>
    <submittedName>
        <fullName evidence="7">Polyprenyl synthetase family protein</fullName>
    </submittedName>
</protein>
<evidence type="ECO:0000256" key="2">
    <source>
        <dbReference type="ARBA" id="ARBA00006706"/>
    </source>
</evidence>
<dbReference type="PANTHER" id="PTHR12001">
    <property type="entry name" value="GERANYLGERANYL PYROPHOSPHATE SYNTHASE"/>
    <property type="match status" value="1"/>
</dbReference>
<proteinExistence type="inferred from homology"/>
<dbReference type="PROSITE" id="PS00444">
    <property type="entry name" value="POLYPRENYL_SYNTHASE_2"/>
    <property type="match status" value="1"/>
</dbReference>
<comment type="similarity">
    <text evidence="2 6">Belongs to the FPP/GGPP synthase family.</text>
</comment>
<dbReference type="InterPro" id="IPR033749">
    <property type="entry name" value="Polyprenyl_synt_CS"/>
</dbReference>
<dbReference type="GO" id="GO:0008299">
    <property type="term" value="P:isoprenoid biosynthetic process"/>
    <property type="evidence" value="ECO:0007669"/>
    <property type="project" value="InterPro"/>
</dbReference>
<evidence type="ECO:0000256" key="6">
    <source>
        <dbReference type="RuleBase" id="RU004466"/>
    </source>
</evidence>
<dbReference type="OrthoDB" id="4497239at2"/>
<dbReference type="AlphaFoldDB" id="A0A4R9BW29"/>
<evidence type="ECO:0000256" key="3">
    <source>
        <dbReference type="ARBA" id="ARBA00022679"/>
    </source>
</evidence>
<organism evidence="7 8">
    <name type="scientific">Cryobacterium lactosi</name>
    <dbReference type="NCBI Taxonomy" id="1259202"/>
    <lineage>
        <taxon>Bacteria</taxon>
        <taxon>Bacillati</taxon>
        <taxon>Actinomycetota</taxon>
        <taxon>Actinomycetes</taxon>
        <taxon>Micrococcales</taxon>
        <taxon>Microbacteriaceae</taxon>
        <taxon>Cryobacterium</taxon>
    </lineage>
</organism>
<dbReference type="SFLD" id="SFLDS00005">
    <property type="entry name" value="Isoprenoid_Synthase_Type_I"/>
    <property type="match status" value="1"/>
</dbReference>